<dbReference type="Gene3D" id="3.30.360.10">
    <property type="entry name" value="Dihydrodipicolinate Reductase, domain 2"/>
    <property type="match status" value="1"/>
</dbReference>
<dbReference type="GO" id="GO:0016491">
    <property type="term" value="F:oxidoreductase activity"/>
    <property type="evidence" value="ECO:0007669"/>
    <property type="project" value="UniProtKB-KW"/>
</dbReference>
<evidence type="ECO:0000256" key="1">
    <source>
        <dbReference type="ARBA" id="ARBA00023002"/>
    </source>
</evidence>
<reference evidence="2" key="1">
    <citation type="submission" date="2018-01" db="EMBL/GenBank/DDBJ databases">
        <authorList>
            <person name="Gaut B.S."/>
            <person name="Morton B.R."/>
            <person name="Clegg M.T."/>
            <person name="Duvall M.R."/>
        </authorList>
    </citation>
    <scope>NUCLEOTIDE SEQUENCE [LARGE SCALE GENOMIC DNA]</scope>
    <source>
        <strain evidence="2">GP69</strain>
    </source>
</reference>
<dbReference type="OrthoDB" id="9783105at2"/>
<evidence type="ECO:0000313" key="2">
    <source>
        <dbReference type="EMBL" id="SOY30559.1"/>
    </source>
</evidence>
<sequence>MFQNSSEADAVFEAAGRKGIFVMEALWSRFLPAVRKAGQWVAEGRTGVPEIAQCAIGFAAPEGRENRYFNPVLGGGAAKDINLWTGLF</sequence>
<name>A0A2K4ZJB0_9FIRM</name>
<dbReference type="InterPro" id="IPR050984">
    <property type="entry name" value="Gfo/Idh/MocA_domain"/>
</dbReference>
<dbReference type="AlphaFoldDB" id="A0A2K4ZJB0"/>
<dbReference type="Gene3D" id="3.40.50.720">
    <property type="entry name" value="NAD(P)-binding Rossmann-like Domain"/>
    <property type="match status" value="1"/>
</dbReference>
<organism evidence="2 3">
    <name type="scientific">Acetatifactor muris</name>
    <dbReference type="NCBI Taxonomy" id="879566"/>
    <lineage>
        <taxon>Bacteria</taxon>
        <taxon>Bacillati</taxon>
        <taxon>Bacillota</taxon>
        <taxon>Clostridia</taxon>
        <taxon>Lachnospirales</taxon>
        <taxon>Lachnospiraceae</taxon>
        <taxon>Acetatifactor</taxon>
    </lineage>
</organism>
<dbReference type="PANTHER" id="PTHR22604">
    <property type="entry name" value="OXIDOREDUCTASES"/>
    <property type="match status" value="1"/>
</dbReference>
<dbReference type="Proteomes" id="UP000236311">
    <property type="component" value="Unassembled WGS sequence"/>
</dbReference>
<dbReference type="RefSeq" id="WP_103240589.1">
    <property type="nucleotide sequence ID" value="NZ_CANRXC010000057.1"/>
</dbReference>
<evidence type="ECO:0000313" key="3">
    <source>
        <dbReference type="Proteomes" id="UP000236311"/>
    </source>
</evidence>
<keyword evidence="1" id="KW-0560">Oxidoreductase</keyword>
<keyword evidence="3" id="KW-1185">Reference proteome</keyword>
<gene>
    <name evidence="2" type="ORF">AMURIS_03290</name>
</gene>
<proteinExistence type="predicted"/>
<dbReference type="InterPro" id="IPR036291">
    <property type="entry name" value="NAD(P)-bd_dom_sf"/>
</dbReference>
<dbReference type="EMBL" id="OFSM01000017">
    <property type="protein sequence ID" value="SOY30559.1"/>
    <property type="molecule type" value="Genomic_DNA"/>
</dbReference>
<accession>A0A2K4ZJB0</accession>
<dbReference type="PANTHER" id="PTHR22604:SF105">
    <property type="entry name" value="TRANS-1,2-DIHYDROBENZENE-1,2-DIOL DEHYDROGENASE"/>
    <property type="match status" value="1"/>
</dbReference>
<dbReference type="SUPFAM" id="SSF51735">
    <property type="entry name" value="NAD(P)-binding Rossmann-fold domains"/>
    <property type="match status" value="1"/>
</dbReference>
<protein>
    <submittedName>
        <fullName evidence="2">Uncharacterized protein</fullName>
    </submittedName>
</protein>